<dbReference type="InterPro" id="IPR055439">
    <property type="entry name" value="Beta-prop_EML_1st"/>
</dbReference>
<dbReference type="InterPro" id="IPR005108">
    <property type="entry name" value="HELP"/>
</dbReference>
<evidence type="ECO:0000256" key="1">
    <source>
        <dbReference type="ARBA" id="ARBA00004245"/>
    </source>
</evidence>
<dbReference type="Pfam" id="PF03451">
    <property type="entry name" value="HELP"/>
    <property type="match status" value="1"/>
</dbReference>
<dbReference type="InterPro" id="IPR015943">
    <property type="entry name" value="WD40/YVTN_repeat-like_dom_sf"/>
</dbReference>
<evidence type="ECO:0000259" key="9">
    <source>
        <dbReference type="Pfam" id="PF23409"/>
    </source>
</evidence>
<keyword evidence="4" id="KW-0677">Repeat</keyword>
<reference evidence="11 12" key="1">
    <citation type="submission" date="2024-08" db="EMBL/GenBank/DDBJ databases">
        <title>Gnathostoma spinigerum genome.</title>
        <authorList>
            <person name="Gonzalez-Bertolin B."/>
            <person name="Monzon S."/>
            <person name="Zaballos A."/>
            <person name="Jimenez P."/>
            <person name="Dekumyoy P."/>
            <person name="Varona S."/>
            <person name="Cuesta I."/>
            <person name="Sumanam S."/>
            <person name="Adisakwattana P."/>
            <person name="Gasser R.B."/>
            <person name="Hernandez-Gonzalez A."/>
            <person name="Young N.D."/>
            <person name="Perteguer M.J."/>
        </authorList>
    </citation>
    <scope>NUCLEOTIDE SEQUENCE [LARGE SCALE GENOMIC DNA]</scope>
    <source>
        <strain evidence="11">AL3</strain>
        <tissue evidence="11">Liver</tissue>
    </source>
</reference>
<dbReference type="InterPro" id="IPR050630">
    <property type="entry name" value="WD_repeat_EMAP"/>
</dbReference>
<dbReference type="InterPro" id="IPR055442">
    <property type="entry name" value="Beta-prop_EML-like_2nd"/>
</dbReference>
<dbReference type="InterPro" id="IPR036322">
    <property type="entry name" value="WD40_repeat_dom_sf"/>
</dbReference>
<dbReference type="Proteomes" id="UP001608902">
    <property type="component" value="Unassembled WGS sequence"/>
</dbReference>
<evidence type="ECO:0000256" key="4">
    <source>
        <dbReference type="ARBA" id="ARBA00022737"/>
    </source>
</evidence>
<keyword evidence="5" id="KW-0963">Cytoplasm</keyword>
<keyword evidence="12" id="KW-1185">Reference proteome</keyword>
<feature type="region of interest" description="Disordered" evidence="8">
    <location>
        <begin position="76"/>
        <end position="155"/>
    </location>
</feature>
<evidence type="ECO:0000256" key="7">
    <source>
        <dbReference type="SAM" id="Coils"/>
    </source>
</evidence>
<proteinExistence type="predicted"/>
<dbReference type="CDD" id="cd21931">
    <property type="entry name" value="TD_EMAP-like"/>
    <property type="match status" value="1"/>
</dbReference>
<protein>
    <recommendedName>
        <fullName evidence="13">HELP domain-containing protein</fullName>
    </recommendedName>
</protein>
<dbReference type="PROSITE" id="PS50294">
    <property type="entry name" value="WD_REPEATS_REGION"/>
    <property type="match status" value="1"/>
</dbReference>
<evidence type="ECO:0000313" key="12">
    <source>
        <dbReference type="Proteomes" id="UP001608902"/>
    </source>
</evidence>
<dbReference type="PANTHER" id="PTHR13720:SF50">
    <property type="entry name" value="ECHINODERM MICROTUBULE-ASSOCIATED PROTEIN-LIKE 2"/>
    <property type="match status" value="1"/>
</dbReference>
<feature type="domain" description="EML-like second beta-propeller" evidence="10">
    <location>
        <begin position="644"/>
        <end position="906"/>
    </location>
</feature>
<evidence type="ECO:0000256" key="5">
    <source>
        <dbReference type="ARBA" id="ARBA00023212"/>
    </source>
</evidence>
<accession>A0ABD6EF41</accession>
<keyword evidence="3" id="KW-0493">Microtubule</keyword>
<organism evidence="11 12">
    <name type="scientific">Gnathostoma spinigerum</name>
    <dbReference type="NCBI Taxonomy" id="75299"/>
    <lineage>
        <taxon>Eukaryota</taxon>
        <taxon>Metazoa</taxon>
        <taxon>Ecdysozoa</taxon>
        <taxon>Nematoda</taxon>
        <taxon>Chromadorea</taxon>
        <taxon>Rhabditida</taxon>
        <taxon>Spirurina</taxon>
        <taxon>Gnathostomatomorpha</taxon>
        <taxon>Gnathostomatoidea</taxon>
        <taxon>Gnathostomatidae</taxon>
        <taxon>Gnathostoma</taxon>
    </lineage>
</organism>
<feature type="repeat" description="WD" evidence="6">
    <location>
        <begin position="529"/>
        <end position="551"/>
    </location>
</feature>
<dbReference type="Gene3D" id="2.130.10.10">
    <property type="entry name" value="YVTN repeat-like/Quinoprotein amine dehydrogenase"/>
    <property type="match status" value="2"/>
</dbReference>
<feature type="compositionally biased region" description="Polar residues" evidence="8">
    <location>
        <begin position="211"/>
        <end position="235"/>
    </location>
</feature>
<comment type="subcellular location">
    <subcellularLocation>
        <location evidence="1">Cytoplasm</location>
        <location evidence="1">Cytoskeleton</location>
    </subcellularLocation>
</comment>
<evidence type="ECO:0000256" key="6">
    <source>
        <dbReference type="PROSITE-ProRule" id="PRU00221"/>
    </source>
</evidence>
<dbReference type="AlphaFoldDB" id="A0ABD6EF41"/>
<dbReference type="SMART" id="SM00320">
    <property type="entry name" value="WD40"/>
    <property type="match status" value="11"/>
</dbReference>
<dbReference type="EMBL" id="JBGFUD010001770">
    <property type="protein sequence ID" value="MFH4976734.1"/>
    <property type="molecule type" value="Genomic_DNA"/>
</dbReference>
<dbReference type="PANTHER" id="PTHR13720">
    <property type="entry name" value="WD-40 REPEAT PROTEIN"/>
    <property type="match status" value="1"/>
</dbReference>
<feature type="repeat" description="WD" evidence="6">
    <location>
        <begin position="637"/>
        <end position="672"/>
    </location>
</feature>
<evidence type="ECO:0000313" key="11">
    <source>
        <dbReference type="EMBL" id="MFH4976734.1"/>
    </source>
</evidence>
<sequence length="906" mass="99554">MVRFRDMEFQSESSKSLQNLDVVQEDEMLSVENASLRERVSELEKKVQSQEDELMCLRSSTADLLRRLNILEETNNNDNRATSVQSSNRVPSSSADVFERLSSSPTKRSNFTQSSTNLRVYGSSSAFGNNSRQISPSPPATTPVGTNSRRITRDSAAKPVIVNISASGSHRGKQMRKWMSSADVKQNSSFCSHSVPVSNASVLNLSNSTSPPQTSSGTVSKAKSVSRQSISNLSTIGTSRRGAQIGFNYREPTFIPEQKVLVAYVKGRTVHVPTPSSVTELNPLRPTDPPHVSPQLEWIHGYRGKDSRNNLYELPTGEMVYFTGAVIILHNFDDGTQRFYRQHTSEIKCIAIHPSKLLVASGQTSRHSVEKKILTEHRTPICSPAELDNVLQTDQTQAHVRIWDSITLQTLHVIGVSELAFERGIACLAFSRSDGGSLLAVVDESYTHTLSVWNWVKGERLVDAKGANDQVFACEFHPLNKSLIVTHGKGHFNLWHFDGKSLEKKSIAFEGRDKPKLVLSVCFTESGGLISGDSNGTITLWDVQSQKILRQATKVHEGGVWAVCALSTNRLISGGKDRNLIEWNASDLSRLRGPVTLNEDAGIIRTLTQAKGSSILVGTTKNSILRGDLTLGFHNLVKAHGDELRALSVHPNCSVYLSGSMDGTVKLWDARSCRDTWSINVPDGVLTIDFHPSGNVFAVGTLGGMLIVYDTISRNPILSMNTGTSPVTALRYSPDGQIIVVANQDSPLFLFSVDDNHLQYQKVAEFPKTGSATTSIDWSKDSRLIRIATVDLENHIWDVSTMKAADSHLVRDCSWNTATYPLSYENVCIAMSVSGATAFARSNDDQLIAVALDNGAIRVYVNPANSIRAGYKEIFGHSIFISNIAFLETRLISIGAKDNAVFQWKL</sequence>
<dbReference type="Pfam" id="PF23409">
    <property type="entry name" value="Beta-prop_EML"/>
    <property type="match status" value="1"/>
</dbReference>
<dbReference type="SUPFAM" id="SSF50978">
    <property type="entry name" value="WD40 repeat-like"/>
    <property type="match status" value="3"/>
</dbReference>
<evidence type="ECO:0000256" key="8">
    <source>
        <dbReference type="SAM" id="MobiDB-lite"/>
    </source>
</evidence>
<feature type="domain" description="EML-like first beta-propeller" evidence="9">
    <location>
        <begin position="336"/>
        <end position="627"/>
    </location>
</feature>
<dbReference type="Pfam" id="PF23414">
    <property type="entry name" value="Beta-prop_EML_2"/>
    <property type="match status" value="1"/>
</dbReference>
<keyword evidence="5" id="KW-0206">Cytoskeleton</keyword>
<evidence type="ECO:0000259" key="10">
    <source>
        <dbReference type="Pfam" id="PF23414"/>
    </source>
</evidence>
<dbReference type="GO" id="GO:0005874">
    <property type="term" value="C:microtubule"/>
    <property type="evidence" value="ECO:0007669"/>
    <property type="project" value="UniProtKB-KW"/>
</dbReference>
<keyword evidence="7" id="KW-0175">Coiled coil</keyword>
<dbReference type="PROSITE" id="PS50082">
    <property type="entry name" value="WD_REPEATS_2"/>
    <property type="match status" value="2"/>
</dbReference>
<gene>
    <name evidence="11" type="ORF">AB6A40_003443</name>
</gene>
<keyword evidence="2 6" id="KW-0853">WD repeat</keyword>
<feature type="compositionally biased region" description="Low complexity" evidence="8">
    <location>
        <begin position="83"/>
        <end position="94"/>
    </location>
</feature>
<name>A0ABD6EF41_9BILA</name>
<evidence type="ECO:0000256" key="3">
    <source>
        <dbReference type="ARBA" id="ARBA00022701"/>
    </source>
</evidence>
<evidence type="ECO:0008006" key="13">
    <source>
        <dbReference type="Google" id="ProtNLM"/>
    </source>
</evidence>
<evidence type="ECO:0000256" key="2">
    <source>
        <dbReference type="ARBA" id="ARBA00022574"/>
    </source>
</evidence>
<dbReference type="InterPro" id="IPR001680">
    <property type="entry name" value="WD40_rpt"/>
</dbReference>
<feature type="compositionally biased region" description="Polar residues" evidence="8">
    <location>
        <begin position="101"/>
        <end position="135"/>
    </location>
</feature>
<feature type="region of interest" description="Disordered" evidence="8">
    <location>
        <begin position="203"/>
        <end position="235"/>
    </location>
</feature>
<comment type="caution">
    <text evidence="11">The sequence shown here is derived from an EMBL/GenBank/DDBJ whole genome shotgun (WGS) entry which is preliminary data.</text>
</comment>
<feature type="coiled-coil region" evidence="7">
    <location>
        <begin position="26"/>
        <end position="60"/>
    </location>
</feature>
<dbReference type="InterPro" id="IPR049813">
    <property type="entry name" value="Elp-1-like_TD"/>
</dbReference>